<gene>
    <name evidence="2" type="ORF">DFP72DRAFT_934171</name>
</gene>
<name>A0A8H6HB95_9AGAR</name>
<protein>
    <recommendedName>
        <fullName evidence="4">Secreted protein</fullName>
    </recommendedName>
</protein>
<sequence length="117" mass="13312">MARVLSLVSVVHRLCLSCLLDVECFRRSGRIREVVGRVRSFVEGHRGWRFWRSWVGDSCWCEHVVDFGVACVFVVDKSRLVQQWGLFPSSSCDGQRVSLRQVLVHVDCGFGGPSQSR</sequence>
<accession>A0A8H6HB95</accession>
<dbReference type="EMBL" id="JACGCI010000150">
    <property type="protein sequence ID" value="KAF6743275.1"/>
    <property type="molecule type" value="Genomic_DNA"/>
</dbReference>
<evidence type="ECO:0000256" key="1">
    <source>
        <dbReference type="SAM" id="SignalP"/>
    </source>
</evidence>
<keyword evidence="3" id="KW-1185">Reference proteome</keyword>
<feature type="chain" id="PRO_5034067748" description="Secreted protein" evidence="1">
    <location>
        <begin position="18"/>
        <end position="117"/>
    </location>
</feature>
<evidence type="ECO:0000313" key="3">
    <source>
        <dbReference type="Proteomes" id="UP000521943"/>
    </source>
</evidence>
<keyword evidence="1" id="KW-0732">Signal</keyword>
<feature type="signal peptide" evidence="1">
    <location>
        <begin position="1"/>
        <end position="17"/>
    </location>
</feature>
<comment type="caution">
    <text evidence="2">The sequence shown here is derived from an EMBL/GenBank/DDBJ whole genome shotgun (WGS) entry which is preliminary data.</text>
</comment>
<evidence type="ECO:0000313" key="2">
    <source>
        <dbReference type="EMBL" id="KAF6743275.1"/>
    </source>
</evidence>
<dbReference type="AlphaFoldDB" id="A0A8H6HB95"/>
<reference evidence="2 3" key="1">
    <citation type="submission" date="2020-07" db="EMBL/GenBank/DDBJ databases">
        <title>Comparative genomics of pyrophilous fungi reveals a link between fire events and developmental genes.</title>
        <authorList>
            <consortium name="DOE Joint Genome Institute"/>
            <person name="Steindorff A.S."/>
            <person name="Carver A."/>
            <person name="Calhoun S."/>
            <person name="Stillman K."/>
            <person name="Liu H."/>
            <person name="Lipzen A."/>
            <person name="Pangilinan J."/>
            <person name="Labutti K."/>
            <person name="Bruns T.D."/>
            <person name="Grigoriev I.V."/>
        </authorList>
    </citation>
    <scope>NUCLEOTIDE SEQUENCE [LARGE SCALE GENOMIC DNA]</scope>
    <source>
        <strain evidence="2 3">CBS 144469</strain>
    </source>
</reference>
<proteinExistence type="predicted"/>
<dbReference type="Proteomes" id="UP000521943">
    <property type="component" value="Unassembled WGS sequence"/>
</dbReference>
<organism evidence="2 3">
    <name type="scientific">Ephemerocybe angulata</name>
    <dbReference type="NCBI Taxonomy" id="980116"/>
    <lineage>
        <taxon>Eukaryota</taxon>
        <taxon>Fungi</taxon>
        <taxon>Dikarya</taxon>
        <taxon>Basidiomycota</taxon>
        <taxon>Agaricomycotina</taxon>
        <taxon>Agaricomycetes</taxon>
        <taxon>Agaricomycetidae</taxon>
        <taxon>Agaricales</taxon>
        <taxon>Agaricineae</taxon>
        <taxon>Psathyrellaceae</taxon>
        <taxon>Ephemerocybe</taxon>
    </lineage>
</organism>
<evidence type="ECO:0008006" key="4">
    <source>
        <dbReference type="Google" id="ProtNLM"/>
    </source>
</evidence>